<dbReference type="STRING" id="1555241.A0A4P9XFL3"/>
<dbReference type="InterPro" id="IPR055414">
    <property type="entry name" value="LRR_R13L4/SHOC2-like"/>
</dbReference>
<dbReference type="InterPro" id="IPR032675">
    <property type="entry name" value="LRR_dom_sf"/>
</dbReference>
<dbReference type="SMART" id="SM00369">
    <property type="entry name" value="LRR_TYP"/>
    <property type="match status" value="3"/>
</dbReference>
<dbReference type="AlphaFoldDB" id="A0A4P9XFL3"/>
<evidence type="ECO:0000256" key="1">
    <source>
        <dbReference type="ARBA" id="ARBA00022614"/>
    </source>
</evidence>
<evidence type="ECO:0000313" key="6">
    <source>
        <dbReference type="Proteomes" id="UP000274922"/>
    </source>
</evidence>
<dbReference type="PANTHER" id="PTHR48051">
    <property type="match status" value="1"/>
</dbReference>
<dbReference type="OrthoDB" id="660555at2759"/>
<dbReference type="GO" id="GO:0005737">
    <property type="term" value="C:cytoplasm"/>
    <property type="evidence" value="ECO:0007669"/>
    <property type="project" value="TreeGrafter"/>
</dbReference>
<keyword evidence="1" id="KW-0433">Leucine-rich repeat</keyword>
<dbReference type="Pfam" id="PF13855">
    <property type="entry name" value="LRR_8"/>
    <property type="match status" value="1"/>
</dbReference>
<dbReference type="InterPro" id="IPR050216">
    <property type="entry name" value="LRR_domain-containing"/>
</dbReference>
<keyword evidence="2" id="KW-0677">Repeat</keyword>
<feature type="non-terminal residue" evidence="5">
    <location>
        <position position="285"/>
    </location>
</feature>
<proteinExistence type="predicted"/>
<dbReference type="SMART" id="SM00364">
    <property type="entry name" value="LRR_BAC"/>
    <property type="match status" value="4"/>
</dbReference>
<evidence type="ECO:0000256" key="3">
    <source>
        <dbReference type="SAM" id="MobiDB-lite"/>
    </source>
</evidence>
<accession>A0A4P9XFL3</accession>
<organism evidence="5 6">
    <name type="scientific">Caulochytrium protostelioides</name>
    <dbReference type="NCBI Taxonomy" id="1555241"/>
    <lineage>
        <taxon>Eukaryota</taxon>
        <taxon>Fungi</taxon>
        <taxon>Fungi incertae sedis</taxon>
        <taxon>Chytridiomycota</taxon>
        <taxon>Chytridiomycota incertae sedis</taxon>
        <taxon>Chytridiomycetes</taxon>
        <taxon>Caulochytriales</taxon>
        <taxon>Caulochytriaceae</taxon>
        <taxon>Caulochytrium</taxon>
    </lineage>
</organism>
<evidence type="ECO:0000259" key="4">
    <source>
        <dbReference type="Pfam" id="PF23598"/>
    </source>
</evidence>
<feature type="region of interest" description="Disordered" evidence="3">
    <location>
        <begin position="266"/>
        <end position="285"/>
    </location>
</feature>
<evidence type="ECO:0000256" key="2">
    <source>
        <dbReference type="ARBA" id="ARBA00022737"/>
    </source>
</evidence>
<keyword evidence="6" id="KW-1185">Reference proteome</keyword>
<dbReference type="Gene3D" id="3.80.10.10">
    <property type="entry name" value="Ribonuclease Inhibitor"/>
    <property type="match status" value="1"/>
</dbReference>
<dbReference type="InterPro" id="IPR001611">
    <property type="entry name" value="Leu-rich_rpt"/>
</dbReference>
<dbReference type="Proteomes" id="UP000274922">
    <property type="component" value="Unassembled WGS sequence"/>
</dbReference>
<reference evidence="6" key="1">
    <citation type="journal article" date="2018" name="Nat. Microbiol.">
        <title>Leveraging single-cell genomics to expand the fungal tree of life.</title>
        <authorList>
            <person name="Ahrendt S.R."/>
            <person name="Quandt C.A."/>
            <person name="Ciobanu D."/>
            <person name="Clum A."/>
            <person name="Salamov A."/>
            <person name="Andreopoulos B."/>
            <person name="Cheng J.F."/>
            <person name="Woyke T."/>
            <person name="Pelin A."/>
            <person name="Henrissat B."/>
            <person name="Reynolds N.K."/>
            <person name="Benny G.L."/>
            <person name="Smith M.E."/>
            <person name="James T.Y."/>
            <person name="Grigoriev I.V."/>
        </authorList>
    </citation>
    <scope>NUCLEOTIDE SEQUENCE [LARGE SCALE GENOMIC DNA]</scope>
    <source>
        <strain evidence="6">ATCC 52028</strain>
    </source>
</reference>
<name>A0A4P9XFL3_9FUNG</name>
<protein>
    <recommendedName>
        <fullName evidence="4">Disease resistance R13L4/SHOC-2-like LRR domain-containing protein</fullName>
    </recommendedName>
</protein>
<sequence length="285" mass="31808">MAYEATVPRSWTRVPVGRLVSTKVIGLCSQNIAAVSPSIALLSHTISLQLCCNTLTSIPDTIGHMRNLHSLSLARNQLTALPDTIGFLTQLRELRLNGNQLTRLPDTVGRLKKLTLLLLQDNQLTELPQSIGEMAALAVINVARNPLPVLPAQIGRLKQLRTLSVEGCPLRTDITPSRAPRAPPSLKEFAARVIVRNQLPILSRTPQPLRQYLLQSHQCATCQGPYFDTYVSRYKFMVRMTLHIPLEYRLCSPHWHTEAERIVSMFGPQPATQPPPQAVREALER</sequence>
<dbReference type="InterPro" id="IPR003591">
    <property type="entry name" value="Leu-rich_rpt_typical-subtyp"/>
</dbReference>
<dbReference type="PANTHER" id="PTHR48051:SF1">
    <property type="entry name" value="RAS SUPPRESSOR PROTEIN 1"/>
    <property type="match status" value="1"/>
</dbReference>
<dbReference type="Pfam" id="PF23598">
    <property type="entry name" value="LRR_14"/>
    <property type="match status" value="1"/>
</dbReference>
<gene>
    <name evidence="5" type="ORF">CXG81DRAFT_8816</name>
</gene>
<feature type="domain" description="Disease resistance R13L4/SHOC-2-like LRR" evidence="4">
    <location>
        <begin position="84"/>
        <end position="165"/>
    </location>
</feature>
<dbReference type="SUPFAM" id="SSF52058">
    <property type="entry name" value="L domain-like"/>
    <property type="match status" value="1"/>
</dbReference>
<evidence type="ECO:0000313" key="5">
    <source>
        <dbReference type="EMBL" id="RKP03950.1"/>
    </source>
</evidence>
<dbReference type="EMBL" id="ML014115">
    <property type="protein sequence ID" value="RKP03950.1"/>
    <property type="molecule type" value="Genomic_DNA"/>
</dbReference>